<name>A0A1S6HMI0_9GAMM</name>
<dbReference type="OrthoDB" id="1494517at2"/>
<evidence type="ECO:0000313" key="3">
    <source>
        <dbReference type="EMBL" id="AQS36709.1"/>
    </source>
</evidence>
<accession>A0A1S6HMI0</accession>
<dbReference type="InterPro" id="IPR011008">
    <property type="entry name" value="Dimeric_a/b-barrel"/>
</dbReference>
<feature type="domain" description="ABM" evidence="2">
    <location>
        <begin position="22"/>
        <end position="88"/>
    </location>
</feature>
<dbReference type="EMBL" id="CP014782">
    <property type="protein sequence ID" value="AQS36709.1"/>
    <property type="molecule type" value="Genomic_DNA"/>
</dbReference>
<dbReference type="Gene3D" id="3.30.70.100">
    <property type="match status" value="1"/>
</dbReference>
<keyword evidence="3" id="KW-0503">Monooxygenase</keyword>
<evidence type="ECO:0000256" key="1">
    <source>
        <dbReference type="SAM" id="SignalP"/>
    </source>
</evidence>
<dbReference type="STRING" id="225848.Sps_01543"/>
<evidence type="ECO:0000313" key="4">
    <source>
        <dbReference type="Proteomes" id="UP000189545"/>
    </source>
</evidence>
<keyword evidence="3" id="KW-0560">Oxidoreductase</keyword>
<dbReference type="KEGG" id="spsw:Sps_01543"/>
<keyword evidence="4" id="KW-1185">Reference proteome</keyword>
<dbReference type="InterPro" id="IPR007138">
    <property type="entry name" value="ABM_dom"/>
</dbReference>
<proteinExistence type="predicted"/>
<gene>
    <name evidence="3" type="ORF">Sps_01543</name>
</gene>
<evidence type="ECO:0000259" key="2">
    <source>
        <dbReference type="Pfam" id="PF03992"/>
    </source>
</evidence>
<feature type="signal peptide" evidence="1">
    <location>
        <begin position="1"/>
        <end position="19"/>
    </location>
</feature>
<keyword evidence="1" id="KW-0732">Signal</keyword>
<dbReference type="GO" id="GO:0004497">
    <property type="term" value="F:monooxygenase activity"/>
    <property type="evidence" value="ECO:0007669"/>
    <property type="project" value="UniProtKB-KW"/>
</dbReference>
<reference evidence="3 4" key="1">
    <citation type="submission" date="2016-03" db="EMBL/GenBank/DDBJ databases">
        <title>Complete genome sequence of Shewanella psychrophila WP2, a deep sea bacterium isolated from west Pacific sediment.</title>
        <authorList>
            <person name="Xu G."/>
            <person name="Jian H."/>
        </authorList>
    </citation>
    <scope>NUCLEOTIDE SEQUENCE [LARGE SCALE GENOMIC DNA]</scope>
    <source>
        <strain evidence="3 4">WP2</strain>
    </source>
</reference>
<dbReference type="Proteomes" id="UP000189545">
    <property type="component" value="Chromosome"/>
</dbReference>
<feature type="chain" id="PRO_5012910226" evidence="1">
    <location>
        <begin position="20"/>
        <end position="115"/>
    </location>
</feature>
<dbReference type="SUPFAM" id="SSF54909">
    <property type="entry name" value="Dimeric alpha+beta barrel"/>
    <property type="match status" value="1"/>
</dbReference>
<protein>
    <submittedName>
        <fullName evidence="3">Antibiotic biosynthesis monooxygenase</fullName>
    </submittedName>
</protein>
<organism evidence="3 4">
    <name type="scientific">Shewanella psychrophila</name>
    <dbReference type="NCBI Taxonomy" id="225848"/>
    <lineage>
        <taxon>Bacteria</taxon>
        <taxon>Pseudomonadati</taxon>
        <taxon>Pseudomonadota</taxon>
        <taxon>Gammaproteobacteria</taxon>
        <taxon>Alteromonadales</taxon>
        <taxon>Shewanellaceae</taxon>
        <taxon>Shewanella</taxon>
    </lineage>
</organism>
<sequence>MKRLLITVLMIILPTTAMAQNVILINPFEVPKGQETETIVYWEAARDFLMEQPGYVSTELHQSIQPDAKFHLINIAEWESIETFKAATSKMRKELKQKPIEGMKFYPALYDVIRK</sequence>
<dbReference type="AlphaFoldDB" id="A0A1S6HMI0"/>
<dbReference type="Pfam" id="PF03992">
    <property type="entry name" value="ABM"/>
    <property type="match status" value="1"/>
</dbReference>
<dbReference type="RefSeq" id="WP_077751982.1">
    <property type="nucleotide sequence ID" value="NZ_CP014782.1"/>
</dbReference>